<keyword evidence="1" id="KW-0472">Membrane</keyword>
<accession>A0A9P8XY68</accession>
<sequence>MLYTIAAAAAAALAFTASTTLAASDPYHPDWITPNPSPDIQGTVHFPGRRLDRPWPGTWDESDTPSQWTLRLNISQQRRKWYPTFTTGEEKYTSIAAEIIPPAADMPGSFGTGSNITSSWLLSLVAVSPPGARTLSQGNDVENGTCPGSLISEECVAALKDRYRNDPNVTHGQGGPKPGAGCGVFAAASTTELSWGSGFTRSATTVWQLDRTTTEFDPYDVYGARTFPFVLVWGYQSPAVREGLALPRDHIQILCVKADTKYLAGGAAMPKGDASRPRAAGGATTMWLVMCLAVSLGLYIG</sequence>
<feature type="signal peptide" evidence="2">
    <location>
        <begin position="1"/>
        <end position="22"/>
    </location>
</feature>
<dbReference type="Proteomes" id="UP000756346">
    <property type="component" value="Unassembled WGS sequence"/>
</dbReference>
<protein>
    <submittedName>
        <fullName evidence="3">Uncharacterized protein</fullName>
    </submittedName>
</protein>
<feature type="chain" id="PRO_5040481286" evidence="2">
    <location>
        <begin position="23"/>
        <end position="301"/>
    </location>
</feature>
<evidence type="ECO:0000313" key="3">
    <source>
        <dbReference type="EMBL" id="KAH7020723.1"/>
    </source>
</evidence>
<gene>
    <name evidence="3" type="ORF">B0I36DRAFT_367208</name>
</gene>
<dbReference type="GeneID" id="70188964"/>
<dbReference type="RefSeq" id="XP_046006924.1">
    <property type="nucleotide sequence ID" value="XM_046159418.1"/>
</dbReference>
<dbReference type="EMBL" id="JAGTJQ010000010">
    <property type="protein sequence ID" value="KAH7020723.1"/>
    <property type="molecule type" value="Genomic_DNA"/>
</dbReference>
<proteinExistence type="predicted"/>
<keyword evidence="1" id="KW-0812">Transmembrane</keyword>
<name>A0A9P8XY68_9PEZI</name>
<keyword evidence="1" id="KW-1133">Transmembrane helix</keyword>
<comment type="caution">
    <text evidence="3">The sequence shown here is derived from an EMBL/GenBank/DDBJ whole genome shotgun (WGS) entry which is preliminary data.</text>
</comment>
<organism evidence="3 4">
    <name type="scientific">Microdochium trichocladiopsis</name>
    <dbReference type="NCBI Taxonomy" id="1682393"/>
    <lineage>
        <taxon>Eukaryota</taxon>
        <taxon>Fungi</taxon>
        <taxon>Dikarya</taxon>
        <taxon>Ascomycota</taxon>
        <taxon>Pezizomycotina</taxon>
        <taxon>Sordariomycetes</taxon>
        <taxon>Xylariomycetidae</taxon>
        <taxon>Xylariales</taxon>
        <taxon>Microdochiaceae</taxon>
        <taxon>Microdochium</taxon>
    </lineage>
</organism>
<dbReference type="OrthoDB" id="10487800at2759"/>
<evidence type="ECO:0000313" key="4">
    <source>
        <dbReference type="Proteomes" id="UP000756346"/>
    </source>
</evidence>
<dbReference type="AlphaFoldDB" id="A0A9P8XY68"/>
<keyword evidence="4" id="KW-1185">Reference proteome</keyword>
<evidence type="ECO:0000256" key="1">
    <source>
        <dbReference type="SAM" id="Phobius"/>
    </source>
</evidence>
<reference evidence="3" key="1">
    <citation type="journal article" date="2021" name="Nat. Commun.">
        <title>Genetic determinants of endophytism in the Arabidopsis root mycobiome.</title>
        <authorList>
            <person name="Mesny F."/>
            <person name="Miyauchi S."/>
            <person name="Thiergart T."/>
            <person name="Pickel B."/>
            <person name="Atanasova L."/>
            <person name="Karlsson M."/>
            <person name="Huettel B."/>
            <person name="Barry K.W."/>
            <person name="Haridas S."/>
            <person name="Chen C."/>
            <person name="Bauer D."/>
            <person name="Andreopoulos W."/>
            <person name="Pangilinan J."/>
            <person name="LaButti K."/>
            <person name="Riley R."/>
            <person name="Lipzen A."/>
            <person name="Clum A."/>
            <person name="Drula E."/>
            <person name="Henrissat B."/>
            <person name="Kohler A."/>
            <person name="Grigoriev I.V."/>
            <person name="Martin F.M."/>
            <person name="Hacquard S."/>
        </authorList>
    </citation>
    <scope>NUCLEOTIDE SEQUENCE</scope>
    <source>
        <strain evidence="3">MPI-CAGE-CH-0230</strain>
    </source>
</reference>
<evidence type="ECO:0000256" key="2">
    <source>
        <dbReference type="SAM" id="SignalP"/>
    </source>
</evidence>
<keyword evidence="2" id="KW-0732">Signal</keyword>
<feature type="transmembrane region" description="Helical" evidence="1">
    <location>
        <begin position="279"/>
        <end position="300"/>
    </location>
</feature>